<accession>A0ACB8B580</accession>
<dbReference type="Proteomes" id="UP000790709">
    <property type="component" value="Unassembled WGS sequence"/>
</dbReference>
<comment type="caution">
    <text evidence="1">The sequence shown here is derived from an EMBL/GenBank/DDBJ whole genome shotgun (WGS) entry which is preliminary data.</text>
</comment>
<evidence type="ECO:0000313" key="1">
    <source>
        <dbReference type="EMBL" id="KAH7920876.1"/>
    </source>
</evidence>
<gene>
    <name evidence="1" type="ORF">BV22DRAFT_1050036</name>
</gene>
<keyword evidence="2" id="KW-1185">Reference proteome</keyword>
<organism evidence="1 2">
    <name type="scientific">Leucogyrophana mollusca</name>
    <dbReference type="NCBI Taxonomy" id="85980"/>
    <lineage>
        <taxon>Eukaryota</taxon>
        <taxon>Fungi</taxon>
        <taxon>Dikarya</taxon>
        <taxon>Basidiomycota</taxon>
        <taxon>Agaricomycotina</taxon>
        <taxon>Agaricomycetes</taxon>
        <taxon>Agaricomycetidae</taxon>
        <taxon>Boletales</taxon>
        <taxon>Boletales incertae sedis</taxon>
        <taxon>Leucogyrophana</taxon>
    </lineage>
</organism>
<proteinExistence type="predicted"/>
<protein>
    <submittedName>
        <fullName evidence="1">Uncharacterized protein</fullName>
    </submittedName>
</protein>
<dbReference type="EMBL" id="MU266554">
    <property type="protein sequence ID" value="KAH7920876.1"/>
    <property type="molecule type" value="Genomic_DNA"/>
</dbReference>
<sequence>MAPNNDASEGDNGEGSQMGRNQKKKMARRSIEGSQDVAQNRPAVEPIKPTKAMEAGDERTTALDKVIRGSFAGYAQMDVLALGERLVFQTWNDRRLKEAEGAKLIASMKANGIRRFTRDAMIPIVVPSSLLNVALVSNKQLGQPLPVLHVGPNEIVKAASGQHRLYALRKLHQKLLEEQEDLNDRLEKLYALKPKTELAETETEKEAGATRQRLGEIMGQLDEFGNWGVVVYREEVLLEEGMDAAVRLSENKQLYEYAENDEDRMVRSVRHLIAARETSEDTFETAYDTIVAESKTYNSKMSRVFGSKMTVVMLMCLLSMGSHFRQMPEMSLTWIEGQVKTIVGMLSMWVQEQYEWLQLLASPDEFPTYEEVIRLNGLTRSTVDQQAREDAQGRMTTLGVQMTSATKGSVDVFKPYLGEMNGLYDLVEYKYDMGLESGKCRRSMADYFVGVESLLSGAWSKELKNPSDPMYAKLSRVMARVKVLFSEYGPVPLPKVMPLLTRGPFLMAAKILGPQEIPLREVSRWFDPLVDYARALTRDQIMADYTETMFKQIQGNAYLTNPDAAAKSVYRILWERMDFALKVLHFEILQRGPELRLCKKADLEQLAKDDARYKSEVDALMSAMKKSYNSSSPKAWLDVINRSVRGFEELKDSLWTVRPSSSKSFARDVRPMVLALLYEMELVSEYRYHTMNVEVAKLRTDIYDAVAAEDPGEILHSCGITQVMKRVYWWDNVSIPTVPFPLYDWQTKASGRQELARRLNNRLEIAKQQKGIQAILNMVEKSPLAHIGRVPGVIASEVYDALDRLIFALEVNEERKRFYRDNVGAGALFDRSQTEHLVYFRSEREVHPDNIGFSCDAHYRVQRDPVDDEDAETDEEGSEPGETGEEDSEEDDEHSPEARFYASGLSPTAKRLRDGNPDGSTDVHPDVPVSLLSSSYGSASVWYPRPSTYFVFNMSRTAYTTLRGFDPQV</sequence>
<name>A0ACB8B580_9AGAM</name>
<reference evidence="1" key="1">
    <citation type="journal article" date="2021" name="New Phytol.">
        <title>Evolutionary innovations through gain and loss of genes in the ectomycorrhizal Boletales.</title>
        <authorList>
            <person name="Wu G."/>
            <person name="Miyauchi S."/>
            <person name="Morin E."/>
            <person name="Kuo A."/>
            <person name="Drula E."/>
            <person name="Varga T."/>
            <person name="Kohler A."/>
            <person name="Feng B."/>
            <person name="Cao Y."/>
            <person name="Lipzen A."/>
            <person name="Daum C."/>
            <person name="Hundley H."/>
            <person name="Pangilinan J."/>
            <person name="Johnson J."/>
            <person name="Barry K."/>
            <person name="LaButti K."/>
            <person name="Ng V."/>
            <person name="Ahrendt S."/>
            <person name="Min B."/>
            <person name="Choi I.G."/>
            <person name="Park H."/>
            <person name="Plett J.M."/>
            <person name="Magnuson J."/>
            <person name="Spatafora J.W."/>
            <person name="Nagy L.G."/>
            <person name="Henrissat B."/>
            <person name="Grigoriev I.V."/>
            <person name="Yang Z.L."/>
            <person name="Xu J."/>
            <person name="Martin F.M."/>
        </authorList>
    </citation>
    <scope>NUCLEOTIDE SEQUENCE</scope>
    <source>
        <strain evidence="1">KUC20120723A-06</strain>
    </source>
</reference>
<evidence type="ECO:0000313" key="2">
    <source>
        <dbReference type="Proteomes" id="UP000790709"/>
    </source>
</evidence>